<proteinExistence type="predicted"/>
<keyword evidence="3" id="KW-1185">Reference proteome</keyword>
<sequence length="40" mass="4542">MKKSISAFLIIFFLASSPSTLHAYQDENPITPFEKPDYGH</sequence>
<evidence type="ECO:0000256" key="1">
    <source>
        <dbReference type="SAM" id="SignalP"/>
    </source>
</evidence>
<evidence type="ECO:0000313" key="3">
    <source>
        <dbReference type="Proteomes" id="UP001179280"/>
    </source>
</evidence>
<dbReference type="RefSeq" id="WP_275582655.1">
    <property type="nucleotide sequence ID" value="NZ_JAFBCV010000001.1"/>
</dbReference>
<feature type="signal peptide" evidence="1">
    <location>
        <begin position="1"/>
        <end position="23"/>
    </location>
</feature>
<name>A0ABS2SNT2_9BACI</name>
<dbReference type="Proteomes" id="UP001179280">
    <property type="component" value="Unassembled WGS sequence"/>
</dbReference>
<comment type="caution">
    <text evidence="2">The sequence shown here is derived from an EMBL/GenBank/DDBJ whole genome shotgun (WGS) entry which is preliminary data.</text>
</comment>
<protein>
    <submittedName>
        <fullName evidence="2">Uncharacterized protein</fullName>
    </submittedName>
</protein>
<evidence type="ECO:0000313" key="2">
    <source>
        <dbReference type="EMBL" id="MBM7836806.1"/>
    </source>
</evidence>
<organism evidence="2 3">
    <name type="scientific">Shouchella xiaoxiensis</name>
    <dbReference type="NCBI Taxonomy" id="766895"/>
    <lineage>
        <taxon>Bacteria</taxon>
        <taxon>Bacillati</taxon>
        <taxon>Bacillota</taxon>
        <taxon>Bacilli</taxon>
        <taxon>Bacillales</taxon>
        <taxon>Bacillaceae</taxon>
        <taxon>Shouchella</taxon>
    </lineage>
</organism>
<accession>A0ABS2SNT2</accession>
<dbReference type="EMBL" id="JAFBCV010000001">
    <property type="protein sequence ID" value="MBM7836806.1"/>
    <property type="molecule type" value="Genomic_DNA"/>
</dbReference>
<gene>
    <name evidence="2" type="ORF">JOC54_000037</name>
</gene>
<feature type="chain" id="PRO_5045638117" evidence="1">
    <location>
        <begin position="24"/>
        <end position="40"/>
    </location>
</feature>
<keyword evidence="1" id="KW-0732">Signal</keyword>
<reference evidence="2" key="1">
    <citation type="submission" date="2021-01" db="EMBL/GenBank/DDBJ databases">
        <title>Genomic Encyclopedia of Type Strains, Phase IV (KMG-IV): sequencing the most valuable type-strain genomes for metagenomic binning, comparative biology and taxonomic classification.</title>
        <authorList>
            <person name="Goeker M."/>
        </authorList>
    </citation>
    <scope>NUCLEOTIDE SEQUENCE</scope>
    <source>
        <strain evidence="2">DSM 21943</strain>
    </source>
</reference>